<dbReference type="InterPro" id="IPR036047">
    <property type="entry name" value="F-box-like_dom_sf"/>
</dbReference>
<dbReference type="Pfam" id="PF00646">
    <property type="entry name" value="F-box"/>
    <property type="match status" value="1"/>
</dbReference>
<dbReference type="PANTHER" id="PTHR31672:SF13">
    <property type="entry name" value="F-BOX PROTEIN CPR30-LIKE"/>
    <property type="match status" value="1"/>
</dbReference>
<dbReference type="RefSeq" id="XP_018860282.2">
    <property type="nucleotide sequence ID" value="XM_019004737.2"/>
</dbReference>
<name>A0A2I4HVY0_JUGRE</name>
<dbReference type="SUPFAM" id="SSF81383">
    <property type="entry name" value="F-box domain"/>
    <property type="match status" value="1"/>
</dbReference>
<dbReference type="Gene3D" id="1.20.1280.50">
    <property type="match status" value="1"/>
</dbReference>
<keyword evidence="2" id="KW-1185">Reference proteome</keyword>
<dbReference type="NCBIfam" id="TIGR01640">
    <property type="entry name" value="F_box_assoc_1"/>
    <property type="match status" value="1"/>
</dbReference>
<dbReference type="KEGG" id="jre:109021980"/>
<evidence type="ECO:0000313" key="2">
    <source>
        <dbReference type="Proteomes" id="UP000235220"/>
    </source>
</evidence>
<reference evidence="3" key="1">
    <citation type="submission" date="2025-08" db="UniProtKB">
        <authorList>
            <consortium name="RefSeq"/>
        </authorList>
    </citation>
    <scope>IDENTIFICATION</scope>
    <source>
        <tissue evidence="3">Leaves</tissue>
    </source>
</reference>
<gene>
    <name evidence="3" type="primary">LOC109021980</name>
</gene>
<proteinExistence type="predicted"/>
<dbReference type="FunCoup" id="A0A2I4HVY0">
    <property type="interactions" value="792"/>
</dbReference>
<dbReference type="Proteomes" id="UP000235220">
    <property type="component" value="Chromosome 11"/>
</dbReference>
<protein>
    <submittedName>
        <fullName evidence="3">F-box/kelch-repeat protein At3g23880-like</fullName>
    </submittedName>
</protein>
<dbReference type="InterPro" id="IPR001810">
    <property type="entry name" value="F-box_dom"/>
</dbReference>
<dbReference type="PROSITE" id="PS50181">
    <property type="entry name" value="FBOX"/>
    <property type="match status" value="1"/>
</dbReference>
<evidence type="ECO:0000313" key="3">
    <source>
        <dbReference type="RefSeq" id="XP_018860282.2"/>
    </source>
</evidence>
<sequence length="398" mass="45776">MVMNNHFPEDLLLQILVWLPVISLSRFKCVCKSWYAFISDQTFIYEHLLHTQSPSNRNKNTLFLVNQRDKITSKHVVSTLSYETLQVSLAQVPLPSPYSGIIDKKVEIFIVGSCNGLVCLHDNCGLNTLLWNPATKETKVVPVSNLPGLPANYSASPNGIGFGFDAKTHNYKIIRNFLFFENYPNLDVYEMALVDEYQMGVMFYSEVYSLRTDSWTQVDNQLPFCIWNAFGGMKTNLNGIGNWWASDSDWEGIVSFDVAKEVFLITPMPNDSLIYNGYRYDVEYFLLNELVAVAISWKKRHAEWSPMCWDVWLLNEYGVRESWTKLFRVGPLTGICRPLEFWRNDIIFFEKDGQLALYDVSTKEMMSTINLQIDGDQVFSFQVISYMESLVSISGLIN</sequence>
<dbReference type="STRING" id="51240.A0A2I4HVY0"/>
<evidence type="ECO:0000259" key="1">
    <source>
        <dbReference type="PROSITE" id="PS50181"/>
    </source>
</evidence>
<dbReference type="GeneID" id="109021980"/>
<dbReference type="InParanoid" id="A0A2I4HVY0"/>
<dbReference type="InterPro" id="IPR050796">
    <property type="entry name" value="SCF_F-box_component"/>
</dbReference>
<dbReference type="OrthoDB" id="1867629at2759"/>
<dbReference type="InterPro" id="IPR017451">
    <property type="entry name" value="F-box-assoc_interact_dom"/>
</dbReference>
<dbReference type="InterPro" id="IPR006527">
    <property type="entry name" value="F-box-assoc_dom_typ1"/>
</dbReference>
<dbReference type="PANTHER" id="PTHR31672">
    <property type="entry name" value="BNACNNG10540D PROTEIN"/>
    <property type="match status" value="1"/>
</dbReference>
<accession>A0A2I4HVY0</accession>
<dbReference type="SMART" id="SM00256">
    <property type="entry name" value="FBOX"/>
    <property type="match status" value="1"/>
</dbReference>
<organism evidence="2 3">
    <name type="scientific">Juglans regia</name>
    <name type="common">English walnut</name>
    <dbReference type="NCBI Taxonomy" id="51240"/>
    <lineage>
        <taxon>Eukaryota</taxon>
        <taxon>Viridiplantae</taxon>
        <taxon>Streptophyta</taxon>
        <taxon>Embryophyta</taxon>
        <taxon>Tracheophyta</taxon>
        <taxon>Spermatophyta</taxon>
        <taxon>Magnoliopsida</taxon>
        <taxon>eudicotyledons</taxon>
        <taxon>Gunneridae</taxon>
        <taxon>Pentapetalae</taxon>
        <taxon>rosids</taxon>
        <taxon>fabids</taxon>
        <taxon>Fagales</taxon>
        <taxon>Juglandaceae</taxon>
        <taxon>Juglans</taxon>
    </lineage>
</organism>
<dbReference type="CDD" id="cd22157">
    <property type="entry name" value="F-box_AtFBW1-like"/>
    <property type="match status" value="1"/>
</dbReference>
<feature type="domain" description="F-box" evidence="1">
    <location>
        <begin position="1"/>
        <end position="48"/>
    </location>
</feature>
<dbReference type="AlphaFoldDB" id="A0A2I4HVY0"/>
<dbReference type="Pfam" id="PF07734">
    <property type="entry name" value="FBA_1"/>
    <property type="match status" value="1"/>
</dbReference>